<proteinExistence type="predicted"/>
<dbReference type="Proteomes" id="UP000005237">
    <property type="component" value="Unassembled WGS sequence"/>
</dbReference>
<accession>A0A8R1EPM0</accession>
<keyword evidence="2" id="KW-1185">Reference proteome</keyword>
<organism evidence="1 2">
    <name type="scientific">Caenorhabditis japonica</name>
    <dbReference type="NCBI Taxonomy" id="281687"/>
    <lineage>
        <taxon>Eukaryota</taxon>
        <taxon>Metazoa</taxon>
        <taxon>Ecdysozoa</taxon>
        <taxon>Nematoda</taxon>
        <taxon>Chromadorea</taxon>
        <taxon>Rhabditida</taxon>
        <taxon>Rhabditina</taxon>
        <taxon>Rhabditomorpha</taxon>
        <taxon>Rhabditoidea</taxon>
        <taxon>Rhabditidae</taxon>
        <taxon>Peloderinae</taxon>
        <taxon>Caenorhabditis</taxon>
    </lineage>
</organism>
<reference evidence="1" key="2">
    <citation type="submission" date="2022-06" db="UniProtKB">
        <authorList>
            <consortium name="EnsemblMetazoa"/>
        </authorList>
    </citation>
    <scope>IDENTIFICATION</scope>
    <source>
        <strain evidence="1">DF5081</strain>
    </source>
</reference>
<dbReference type="AlphaFoldDB" id="A0A8R1EPM0"/>
<evidence type="ECO:0000313" key="1">
    <source>
        <dbReference type="EnsemblMetazoa" id="CJA41359c.1"/>
    </source>
</evidence>
<evidence type="ECO:0000313" key="2">
    <source>
        <dbReference type="Proteomes" id="UP000005237"/>
    </source>
</evidence>
<protein>
    <submittedName>
        <fullName evidence="1">Uncharacterized protein</fullName>
    </submittedName>
</protein>
<name>A0A8R1EPM0_CAEJA</name>
<sequence>MTSIRSPKPIVISLEAKFHHIRNVDWNNKLIQGLHLSKEKSNGIDSRITGSLLCYGPMKEHSPDWSLSFDHAFTLSSKRIGCASPIKKSFSFNRRNHAISASEWGDHKNPMPENWELHDHVKLSCHMYITQTFGFDRKELIKTEGLYPLENFSVKNARNMSSASSSCSPTLSSAASSSTSLSTVPAVQTRAQIEKEVMQCFREILAEENIEYTQTAFEAAKKLSKFFCFPSVIDVCRRHLMKQQSRNRTIPGETAEVREEYKRMVNYCFYRTNFRFQRFNLHGFDFAGNTVSRKQRMDNLDEDDIVAIFQHLCMIAFRKA</sequence>
<reference evidence="2" key="1">
    <citation type="submission" date="2010-08" db="EMBL/GenBank/DDBJ databases">
        <authorList>
            <consortium name="Caenorhabditis japonica Sequencing Consortium"/>
            <person name="Wilson R.K."/>
        </authorList>
    </citation>
    <scope>NUCLEOTIDE SEQUENCE [LARGE SCALE GENOMIC DNA]</scope>
    <source>
        <strain evidence="2">DF5081</strain>
    </source>
</reference>
<dbReference type="EnsemblMetazoa" id="CJA41359c.1">
    <property type="protein sequence ID" value="CJA41359c.1"/>
    <property type="gene ID" value="WBGene00217207"/>
</dbReference>